<comment type="caution">
    <text evidence="1">The sequence shown here is derived from an EMBL/GenBank/DDBJ whole genome shotgun (WGS) entry which is preliminary data.</text>
</comment>
<sequence length="210" mass="23595">MAPAKFKSQLEASSYHAPGGGEVYKPLREKIVSQALAQGYDEPTMMEHGVVWADDQDPWGHIMNAGYPHYASASNFRLFESFEEHLKDKFQDLMKVRGIGVIVKTTTLDIKRPVTYPDSIIVANRIDDVKPDRYHVTTTMWSLRQQAPVAESNGWVVFFDYSKGKPANLLEAGGVYADLHAALSKKARAANQKKAQWEEAHPKRPRGPKL</sequence>
<keyword evidence="2" id="KW-1185">Reference proteome</keyword>
<organism evidence="1 2">
    <name type="scientific">Xylaria curta</name>
    <dbReference type="NCBI Taxonomy" id="42375"/>
    <lineage>
        <taxon>Eukaryota</taxon>
        <taxon>Fungi</taxon>
        <taxon>Dikarya</taxon>
        <taxon>Ascomycota</taxon>
        <taxon>Pezizomycotina</taxon>
        <taxon>Sordariomycetes</taxon>
        <taxon>Xylariomycetidae</taxon>
        <taxon>Xylariales</taxon>
        <taxon>Xylariaceae</taxon>
        <taxon>Xylaria</taxon>
    </lineage>
</organism>
<accession>A0ACC1MYX1</accession>
<reference evidence="1" key="1">
    <citation type="submission" date="2022-10" db="EMBL/GenBank/DDBJ databases">
        <title>Genome Sequence of Xylaria curta.</title>
        <authorList>
            <person name="Buettner E."/>
        </authorList>
    </citation>
    <scope>NUCLEOTIDE SEQUENCE</scope>
    <source>
        <strain evidence="1">Babe10</strain>
    </source>
</reference>
<protein>
    <submittedName>
        <fullName evidence="1">Uncharacterized protein</fullName>
    </submittedName>
</protein>
<dbReference type="Proteomes" id="UP001143856">
    <property type="component" value="Unassembled WGS sequence"/>
</dbReference>
<proteinExistence type="predicted"/>
<name>A0ACC1MYX1_9PEZI</name>
<gene>
    <name evidence="1" type="ORF">NUW58_g9305</name>
</gene>
<evidence type="ECO:0000313" key="1">
    <source>
        <dbReference type="EMBL" id="KAJ2971852.1"/>
    </source>
</evidence>
<evidence type="ECO:0000313" key="2">
    <source>
        <dbReference type="Proteomes" id="UP001143856"/>
    </source>
</evidence>
<dbReference type="EMBL" id="JAPDGR010003284">
    <property type="protein sequence ID" value="KAJ2971852.1"/>
    <property type="molecule type" value="Genomic_DNA"/>
</dbReference>